<proteinExistence type="predicted"/>
<keyword evidence="1" id="KW-0812">Transmembrane</keyword>
<organism evidence="2 3">
    <name type="scientific">Staphylococcus borealis</name>
    <dbReference type="NCBI Taxonomy" id="2742203"/>
    <lineage>
        <taxon>Bacteria</taxon>
        <taxon>Bacillati</taxon>
        <taxon>Bacillota</taxon>
        <taxon>Bacilli</taxon>
        <taxon>Bacillales</taxon>
        <taxon>Staphylococcaceae</taxon>
        <taxon>Staphylococcus</taxon>
    </lineage>
</organism>
<keyword evidence="1" id="KW-0472">Membrane</keyword>
<keyword evidence="1" id="KW-1133">Transmembrane helix</keyword>
<reference evidence="2 3" key="1">
    <citation type="submission" date="2020-06" db="EMBL/GenBank/DDBJ databases">
        <title>Staphylococcus borealis sp. nov. -A novel member of the Staphylococcaceae family isolated from skin and blood in humans.</title>
        <authorList>
            <person name="Pain M."/>
            <person name="Wolden R."/>
            <person name="Jaen-Luchoro D."/>
            <person name="Salva-Serra F."/>
            <person name="Iglesias B.P."/>
            <person name="Karlsson R."/>
            <person name="Klingenberg C."/>
            <person name="Cavanagh J.P."/>
        </authorList>
    </citation>
    <scope>NUCLEOTIDE SEQUENCE [LARGE SCALE GENOMIC DNA]</scope>
    <source>
        <strain evidence="2 3">58-22</strain>
    </source>
</reference>
<dbReference type="EMBL" id="JABVEG010000001">
    <property type="protein sequence ID" value="NUI81656.1"/>
    <property type="molecule type" value="Genomic_DNA"/>
</dbReference>
<evidence type="ECO:0008006" key="4">
    <source>
        <dbReference type="Google" id="ProtNLM"/>
    </source>
</evidence>
<evidence type="ECO:0000313" key="2">
    <source>
        <dbReference type="EMBL" id="NUI81656.1"/>
    </source>
</evidence>
<dbReference type="GeneID" id="74185486"/>
<feature type="transmembrane region" description="Helical" evidence="1">
    <location>
        <begin position="79"/>
        <end position="95"/>
    </location>
</feature>
<comment type="caution">
    <text evidence="2">The sequence shown here is derived from an EMBL/GenBank/DDBJ whole genome shotgun (WGS) entry which is preliminary data.</text>
</comment>
<sequence length="118" mass="12638">MTYIDMNKPKPTNRTAEKTLGILGSALGIIGGLTGMVIVTIGWILGTQNSFKMTVIALSALLLCIFTLILSCLIERDRVAIGIILIVGGLLDIFLMEFMGYLSGILIIVAGIIALVRK</sequence>
<feature type="transmembrane region" description="Helical" evidence="1">
    <location>
        <begin position="51"/>
        <end position="72"/>
    </location>
</feature>
<feature type="transmembrane region" description="Helical" evidence="1">
    <location>
        <begin position="20"/>
        <end position="45"/>
    </location>
</feature>
<accession>A0ABX2LH74</accession>
<dbReference type="RefSeq" id="WP_053029034.1">
    <property type="nucleotide sequence ID" value="NZ_CUEE01000001.1"/>
</dbReference>
<keyword evidence="3" id="KW-1185">Reference proteome</keyword>
<gene>
    <name evidence="2" type="ORF">HUN84_02620</name>
</gene>
<name>A0ABX2LH74_9STAP</name>
<evidence type="ECO:0000256" key="1">
    <source>
        <dbReference type="SAM" id="Phobius"/>
    </source>
</evidence>
<evidence type="ECO:0000313" key="3">
    <source>
        <dbReference type="Proteomes" id="UP000610527"/>
    </source>
</evidence>
<protein>
    <recommendedName>
        <fullName evidence="4">DUF4064 domain-containing protein</fullName>
    </recommendedName>
</protein>
<feature type="transmembrane region" description="Helical" evidence="1">
    <location>
        <begin position="101"/>
        <end position="117"/>
    </location>
</feature>
<dbReference type="Proteomes" id="UP000610527">
    <property type="component" value="Unassembled WGS sequence"/>
</dbReference>